<reference evidence="2 3" key="1">
    <citation type="submission" date="2020-11" db="EMBL/GenBank/DDBJ databases">
        <title>Enhanced detection system for hospital associated transmission using whole genome sequencing surveillance.</title>
        <authorList>
            <person name="Harrison L.H."/>
            <person name="Van Tyne D."/>
            <person name="Marsh J.W."/>
            <person name="Griffith M.P."/>
            <person name="Snyder D.J."/>
            <person name="Cooper V.S."/>
            <person name="Mustapha M."/>
        </authorList>
    </citation>
    <scope>NUCLEOTIDE SEQUENCE [LARGE SCALE GENOMIC DNA]</scope>
    <source>
        <strain evidence="2 3">PSB00013</strain>
    </source>
</reference>
<dbReference type="Pfam" id="PF09346">
    <property type="entry name" value="SMI1_KNR4"/>
    <property type="match status" value="1"/>
</dbReference>
<gene>
    <name evidence="2" type="ORF">I5Q09_20065</name>
</gene>
<organism evidence="2 3">
    <name type="scientific">Pseudomonas luteola</name>
    <dbReference type="NCBI Taxonomy" id="47886"/>
    <lineage>
        <taxon>Bacteria</taxon>
        <taxon>Pseudomonadati</taxon>
        <taxon>Pseudomonadota</taxon>
        <taxon>Gammaproteobacteria</taxon>
        <taxon>Pseudomonadales</taxon>
        <taxon>Pseudomonadaceae</taxon>
        <taxon>Pseudomonas</taxon>
    </lineage>
</organism>
<protein>
    <submittedName>
        <fullName evidence="2">SMI1/KNR4 family protein</fullName>
    </submittedName>
</protein>
<accession>A0ABS0MW85</accession>
<feature type="domain" description="Knr4/Smi1-like" evidence="1">
    <location>
        <begin position="3"/>
        <end position="105"/>
    </location>
</feature>
<sequence>MSISEVESYFGQKLPKAYRNFVLSHPTGMSGEVHLYSLELLIDRNECYETRKYAPGYINIGDDGGGQALLIRLDEDDPEVATVGHGCMDPKLKELVYPTFSGWVASGFQYEDE</sequence>
<dbReference type="InterPro" id="IPR018958">
    <property type="entry name" value="Knr4/Smi1-like_dom"/>
</dbReference>
<proteinExistence type="predicted"/>
<dbReference type="InterPro" id="IPR037883">
    <property type="entry name" value="Knr4/Smi1-like_sf"/>
</dbReference>
<evidence type="ECO:0000313" key="2">
    <source>
        <dbReference type="EMBL" id="MBH3440982.1"/>
    </source>
</evidence>
<dbReference type="Proteomes" id="UP000638986">
    <property type="component" value="Unassembled WGS sequence"/>
</dbReference>
<evidence type="ECO:0000259" key="1">
    <source>
        <dbReference type="Pfam" id="PF09346"/>
    </source>
</evidence>
<comment type="caution">
    <text evidence="2">The sequence shown here is derived from an EMBL/GenBank/DDBJ whole genome shotgun (WGS) entry which is preliminary data.</text>
</comment>
<name>A0ABS0MW85_PSELU</name>
<dbReference type="RefSeq" id="WP_197873127.1">
    <property type="nucleotide sequence ID" value="NZ_JADTXM010000016.1"/>
</dbReference>
<dbReference type="EMBL" id="JADTXM010000016">
    <property type="protein sequence ID" value="MBH3440982.1"/>
    <property type="molecule type" value="Genomic_DNA"/>
</dbReference>
<evidence type="ECO:0000313" key="3">
    <source>
        <dbReference type="Proteomes" id="UP000638986"/>
    </source>
</evidence>
<dbReference type="SUPFAM" id="SSF160631">
    <property type="entry name" value="SMI1/KNR4-like"/>
    <property type="match status" value="1"/>
</dbReference>
<dbReference type="Gene3D" id="3.40.1580.10">
    <property type="entry name" value="SMI1/KNR4-like"/>
    <property type="match status" value="1"/>
</dbReference>